<name>A0ABR1DRD5_NECAM</name>
<sequence length="88" mass="10143">MTDLDWDLIFKVHVKGAYTKTKAAWPYMRKWNYGRIIVTSSIAGIYGNFVTTCTIDQLERLFVMRRLNMFEITGAKSPICRTSSISIT</sequence>
<evidence type="ECO:0000313" key="3">
    <source>
        <dbReference type="EMBL" id="KAK6752968.1"/>
    </source>
</evidence>
<dbReference type="InterPro" id="IPR002347">
    <property type="entry name" value="SDR_fam"/>
</dbReference>
<evidence type="ECO:0000256" key="1">
    <source>
        <dbReference type="ARBA" id="ARBA00006484"/>
    </source>
</evidence>
<dbReference type="Pfam" id="PF00106">
    <property type="entry name" value="adh_short"/>
    <property type="match status" value="1"/>
</dbReference>
<dbReference type="Gene3D" id="3.40.50.720">
    <property type="entry name" value="NAD(P)-binding Rossmann-like Domain"/>
    <property type="match status" value="1"/>
</dbReference>
<reference evidence="3 4" key="1">
    <citation type="submission" date="2023-08" db="EMBL/GenBank/DDBJ databases">
        <title>A Necator americanus chromosomal reference genome.</title>
        <authorList>
            <person name="Ilik V."/>
            <person name="Petrzelkova K.J."/>
            <person name="Pardy F."/>
            <person name="Fuh T."/>
            <person name="Niatou-Singa F.S."/>
            <person name="Gouil Q."/>
            <person name="Baker L."/>
            <person name="Ritchie M.E."/>
            <person name="Jex A.R."/>
            <person name="Gazzola D."/>
            <person name="Li H."/>
            <person name="Toshio Fujiwara R."/>
            <person name="Zhan B."/>
            <person name="Aroian R.V."/>
            <person name="Pafco B."/>
            <person name="Schwarz E.M."/>
        </authorList>
    </citation>
    <scope>NUCLEOTIDE SEQUENCE [LARGE SCALE GENOMIC DNA]</scope>
    <source>
        <strain evidence="3 4">Aroian</strain>
        <tissue evidence="3">Whole animal</tissue>
    </source>
</reference>
<gene>
    <name evidence="3" type="primary">Necator_chrV.g17315</name>
    <name evidence="3" type="ORF">RB195_012526</name>
</gene>
<keyword evidence="4" id="KW-1185">Reference proteome</keyword>
<comment type="caution">
    <text evidence="3">The sequence shown here is derived from an EMBL/GenBank/DDBJ whole genome shotgun (WGS) entry which is preliminary data.</text>
</comment>
<organism evidence="3 4">
    <name type="scientific">Necator americanus</name>
    <name type="common">Human hookworm</name>
    <dbReference type="NCBI Taxonomy" id="51031"/>
    <lineage>
        <taxon>Eukaryota</taxon>
        <taxon>Metazoa</taxon>
        <taxon>Ecdysozoa</taxon>
        <taxon>Nematoda</taxon>
        <taxon>Chromadorea</taxon>
        <taxon>Rhabditida</taxon>
        <taxon>Rhabditina</taxon>
        <taxon>Rhabditomorpha</taxon>
        <taxon>Strongyloidea</taxon>
        <taxon>Ancylostomatidae</taxon>
        <taxon>Bunostominae</taxon>
        <taxon>Necator</taxon>
    </lineage>
</organism>
<evidence type="ECO:0000313" key="4">
    <source>
        <dbReference type="Proteomes" id="UP001303046"/>
    </source>
</evidence>
<dbReference type="Proteomes" id="UP001303046">
    <property type="component" value="Unassembled WGS sequence"/>
</dbReference>
<keyword evidence="2" id="KW-0560">Oxidoreductase</keyword>
<dbReference type="PANTHER" id="PTHR45024">
    <property type="entry name" value="DEHYDROGENASES, SHORT CHAIN"/>
    <property type="match status" value="1"/>
</dbReference>
<dbReference type="EMBL" id="JAVFWL010000005">
    <property type="protein sequence ID" value="KAK6752968.1"/>
    <property type="molecule type" value="Genomic_DNA"/>
</dbReference>
<accession>A0ABR1DRD5</accession>
<dbReference type="SUPFAM" id="SSF51735">
    <property type="entry name" value="NAD(P)-binding Rossmann-fold domains"/>
    <property type="match status" value="1"/>
</dbReference>
<dbReference type="PANTHER" id="PTHR45024:SF2">
    <property type="entry name" value="SCP2 DOMAIN-CONTAINING PROTEIN"/>
    <property type="match status" value="1"/>
</dbReference>
<dbReference type="InterPro" id="IPR051687">
    <property type="entry name" value="Peroxisomal_Beta-Oxidation"/>
</dbReference>
<evidence type="ECO:0000256" key="2">
    <source>
        <dbReference type="ARBA" id="ARBA00023002"/>
    </source>
</evidence>
<dbReference type="InterPro" id="IPR036291">
    <property type="entry name" value="NAD(P)-bd_dom_sf"/>
</dbReference>
<proteinExistence type="inferred from homology"/>
<comment type="similarity">
    <text evidence="1">Belongs to the short-chain dehydrogenases/reductases (SDR) family.</text>
</comment>
<protein>
    <submittedName>
        <fullName evidence="3">Uncharacterized protein</fullName>
    </submittedName>
</protein>